<feature type="compositionally biased region" description="Polar residues" evidence="2">
    <location>
        <begin position="303"/>
        <end position="313"/>
    </location>
</feature>
<feature type="region of interest" description="Disordered" evidence="2">
    <location>
        <begin position="245"/>
        <end position="313"/>
    </location>
</feature>
<dbReference type="GO" id="GO:0036503">
    <property type="term" value="P:ERAD pathway"/>
    <property type="evidence" value="ECO:0007669"/>
    <property type="project" value="TreeGrafter"/>
</dbReference>
<feature type="compositionally biased region" description="Low complexity" evidence="2">
    <location>
        <begin position="104"/>
        <end position="114"/>
    </location>
</feature>
<dbReference type="CDD" id="cd16117">
    <property type="entry name" value="UBX_UBXN4"/>
    <property type="match status" value="1"/>
</dbReference>
<dbReference type="Gene3D" id="3.10.20.90">
    <property type="entry name" value="Phosphatidylinositol 3-kinase Catalytic Subunit, Chain A, domain 1"/>
    <property type="match status" value="1"/>
</dbReference>
<evidence type="ECO:0000259" key="3">
    <source>
        <dbReference type="PROSITE" id="PS50033"/>
    </source>
</evidence>
<feature type="region of interest" description="Disordered" evidence="2">
    <location>
        <begin position="18"/>
        <end position="125"/>
    </location>
</feature>
<name>A0AAU9WVW4_9CNID</name>
<feature type="compositionally biased region" description="Basic and acidic residues" evidence="2">
    <location>
        <begin position="65"/>
        <end position="103"/>
    </location>
</feature>
<dbReference type="InterPro" id="IPR001012">
    <property type="entry name" value="UBX_dom"/>
</dbReference>
<dbReference type="SMART" id="SM00166">
    <property type="entry name" value="UBX"/>
    <property type="match status" value="1"/>
</dbReference>
<dbReference type="EMBL" id="CALNXJ010000022">
    <property type="protein sequence ID" value="CAH3127581.1"/>
    <property type="molecule type" value="Genomic_DNA"/>
</dbReference>
<dbReference type="Proteomes" id="UP001159428">
    <property type="component" value="Unassembled WGS sequence"/>
</dbReference>
<feature type="domain" description="UBX" evidence="3">
    <location>
        <begin position="125"/>
        <end position="203"/>
    </location>
</feature>
<organism evidence="4 5">
    <name type="scientific">Pocillopora meandrina</name>
    <dbReference type="NCBI Taxonomy" id="46732"/>
    <lineage>
        <taxon>Eukaryota</taxon>
        <taxon>Metazoa</taxon>
        <taxon>Cnidaria</taxon>
        <taxon>Anthozoa</taxon>
        <taxon>Hexacorallia</taxon>
        <taxon>Scleractinia</taxon>
        <taxon>Astrocoeniina</taxon>
        <taxon>Pocilloporidae</taxon>
        <taxon>Pocillopora</taxon>
    </lineage>
</organism>
<dbReference type="SUPFAM" id="SSF54236">
    <property type="entry name" value="Ubiquitin-like"/>
    <property type="match status" value="1"/>
</dbReference>
<dbReference type="PANTHER" id="PTHR46424">
    <property type="entry name" value="UBX DOMAIN-CONTAINING PROTEIN 4"/>
    <property type="match status" value="1"/>
</dbReference>
<feature type="compositionally biased region" description="Basic and acidic residues" evidence="2">
    <location>
        <begin position="30"/>
        <end position="57"/>
    </location>
</feature>
<dbReference type="Pfam" id="PF00789">
    <property type="entry name" value="UBX"/>
    <property type="match status" value="1"/>
</dbReference>
<dbReference type="PROSITE" id="PS50033">
    <property type="entry name" value="UBX"/>
    <property type="match status" value="1"/>
</dbReference>
<keyword evidence="5" id="KW-1185">Reference proteome</keyword>
<evidence type="ECO:0000313" key="4">
    <source>
        <dbReference type="EMBL" id="CAH3127581.1"/>
    </source>
</evidence>
<feature type="compositionally biased region" description="Low complexity" evidence="2">
    <location>
        <begin position="254"/>
        <end position="270"/>
    </location>
</feature>
<dbReference type="GO" id="GO:0005783">
    <property type="term" value="C:endoplasmic reticulum"/>
    <property type="evidence" value="ECO:0007669"/>
    <property type="project" value="TreeGrafter"/>
</dbReference>
<dbReference type="InterPro" id="IPR029071">
    <property type="entry name" value="Ubiquitin-like_domsf"/>
</dbReference>
<evidence type="ECO:0000256" key="1">
    <source>
        <dbReference type="ARBA" id="ARBA00040925"/>
    </source>
</evidence>
<reference evidence="4 5" key="1">
    <citation type="submission" date="2022-05" db="EMBL/GenBank/DDBJ databases">
        <authorList>
            <consortium name="Genoscope - CEA"/>
            <person name="William W."/>
        </authorList>
    </citation>
    <scope>NUCLEOTIDE SEQUENCE [LARGE SCALE GENOMIC DNA]</scope>
</reference>
<evidence type="ECO:0000256" key="2">
    <source>
        <dbReference type="SAM" id="MobiDB-lite"/>
    </source>
</evidence>
<evidence type="ECO:0000313" key="5">
    <source>
        <dbReference type="Proteomes" id="UP001159428"/>
    </source>
</evidence>
<proteinExistence type="predicted"/>
<accession>A0AAU9WVW4</accession>
<gene>
    <name evidence="4" type="ORF">PMEA_00012652</name>
</gene>
<sequence length="313" mass="35212">MNFNSFFLLLSRAKQLIEQKRLEKEESENQETKKKEFDRRHQGQELGKAKRDREERQAQSIVNQIKEDRAKERAHREAVRQQIARDKAEREARRQNEVQERQRAQAASPSPSTTMTGGSEGLGKTECNSTRLQFRLPDGSLLTNSFSPDTPLETIKQYIISQLGPSSSSITMFTTYPRRELTEEDLLKSLAELGLAPSSTLIVAVRGSNSLTPSGTSSFPELLLWILSPLFTLINFLKAFLFGSPDQSRGTQNPPSQRTNSSTQSQPSNSGVRHRVPGGVSSVKKEGGIHRLHNRDDEDDDNNTWNGNSTQQM</sequence>
<dbReference type="AlphaFoldDB" id="A0AAU9WVW4"/>
<protein>
    <recommendedName>
        <fullName evidence="1">UBX domain-containing protein 4</fullName>
    </recommendedName>
</protein>
<dbReference type="PANTHER" id="PTHR46424:SF1">
    <property type="entry name" value="UBX DOMAIN-CONTAINING PROTEIN 4"/>
    <property type="match status" value="1"/>
</dbReference>
<comment type="caution">
    <text evidence="4">The sequence shown here is derived from an EMBL/GenBank/DDBJ whole genome shotgun (WGS) entry which is preliminary data.</text>
</comment>